<accession>A0A699I062</accession>
<sequence length="137" mass="15462">IDADESRLDDTQTATEHVSIEHTVDESTPSSSRGDLRVLFQSLADEDAHAFWRNQDSWRIRSWHLYPRAQVHVLETVDGRVIYMFVDVSYPLSEATLKRMLQHGLEVPKLLVGGDLTMAEQLVSFIKAALLNAQSAV</sequence>
<name>A0A699I062_TANCI</name>
<gene>
    <name evidence="1" type="ORF">Tci_446527</name>
</gene>
<evidence type="ECO:0000313" key="1">
    <source>
        <dbReference type="EMBL" id="GEY74553.1"/>
    </source>
</evidence>
<dbReference type="AlphaFoldDB" id="A0A699I062"/>
<protein>
    <recommendedName>
        <fullName evidence="2">Aminoacyl-tRNA synthetase, class 1a, anticodon-binding</fullName>
    </recommendedName>
</protein>
<evidence type="ECO:0008006" key="2">
    <source>
        <dbReference type="Google" id="ProtNLM"/>
    </source>
</evidence>
<comment type="caution">
    <text evidence="1">The sequence shown here is derived from an EMBL/GenBank/DDBJ whole genome shotgun (WGS) entry which is preliminary data.</text>
</comment>
<reference evidence="1" key="1">
    <citation type="journal article" date="2019" name="Sci. Rep.">
        <title>Draft genome of Tanacetum cinerariifolium, the natural source of mosquito coil.</title>
        <authorList>
            <person name="Yamashiro T."/>
            <person name="Shiraishi A."/>
            <person name="Satake H."/>
            <person name="Nakayama K."/>
        </authorList>
    </citation>
    <scope>NUCLEOTIDE SEQUENCE</scope>
</reference>
<organism evidence="1">
    <name type="scientific">Tanacetum cinerariifolium</name>
    <name type="common">Dalmatian daisy</name>
    <name type="synonym">Chrysanthemum cinerariifolium</name>
    <dbReference type="NCBI Taxonomy" id="118510"/>
    <lineage>
        <taxon>Eukaryota</taxon>
        <taxon>Viridiplantae</taxon>
        <taxon>Streptophyta</taxon>
        <taxon>Embryophyta</taxon>
        <taxon>Tracheophyta</taxon>
        <taxon>Spermatophyta</taxon>
        <taxon>Magnoliopsida</taxon>
        <taxon>eudicotyledons</taxon>
        <taxon>Gunneridae</taxon>
        <taxon>Pentapetalae</taxon>
        <taxon>asterids</taxon>
        <taxon>campanulids</taxon>
        <taxon>Asterales</taxon>
        <taxon>Asteraceae</taxon>
        <taxon>Asteroideae</taxon>
        <taxon>Anthemideae</taxon>
        <taxon>Anthemidinae</taxon>
        <taxon>Tanacetum</taxon>
    </lineage>
</organism>
<proteinExistence type="predicted"/>
<feature type="non-terminal residue" evidence="1">
    <location>
        <position position="1"/>
    </location>
</feature>
<dbReference type="EMBL" id="BKCJ010205672">
    <property type="protein sequence ID" value="GEY74553.1"/>
    <property type="molecule type" value="Genomic_DNA"/>
</dbReference>